<dbReference type="Gene3D" id="3.40.710.10">
    <property type="entry name" value="DD-peptidase/beta-lactamase superfamily"/>
    <property type="match status" value="1"/>
</dbReference>
<keyword evidence="2" id="KW-1185">Reference proteome</keyword>
<reference evidence="1" key="1">
    <citation type="submission" date="2020-05" db="EMBL/GenBank/DDBJ databases">
        <title>Phylogenomic resolution of chytrid fungi.</title>
        <authorList>
            <person name="Stajich J.E."/>
            <person name="Amses K."/>
            <person name="Simmons R."/>
            <person name="Seto K."/>
            <person name="Myers J."/>
            <person name="Bonds A."/>
            <person name="Quandt C.A."/>
            <person name="Barry K."/>
            <person name="Liu P."/>
            <person name="Grigoriev I."/>
            <person name="Longcore J.E."/>
            <person name="James T.Y."/>
        </authorList>
    </citation>
    <scope>NUCLEOTIDE SEQUENCE</scope>
    <source>
        <strain evidence="1">JEL0476</strain>
    </source>
</reference>
<dbReference type="SUPFAM" id="SSF56601">
    <property type="entry name" value="beta-lactamase/transpeptidase-like"/>
    <property type="match status" value="1"/>
</dbReference>
<sequence length="208" mass="24202">MKTYGVQRDLIQEEIFDKIGMQETKFWENFESFDMLQNLASPSINLDGKPTNIFVEKENLTHYLKCEPIGITTTCNDLTKWMQYLLKNEDQFLKLENFYTKEEETHLVVDDHGNLDYLKGGEKVTKSTLNDLVEEWTHSGFSMGYTSKARIFPQFNFGVFVVSNCLSSPLPELVSSYIIESLFDLPIEKRKFNLNKVLNELKILKSWG</sequence>
<evidence type="ECO:0000313" key="1">
    <source>
        <dbReference type="EMBL" id="KAJ3210752.1"/>
    </source>
</evidence>
<dbReference type="Proteomes" id="UP001211065">
    <property type="component" value="Unassembled WGS sequence"/>
</dbReference>
<dbReference type="AlphaFoldDB" id="A0AAD5TW39"/>
<protein>
    <recommendedName>
        <fullName evidence="3">Beta-lactamase-related domain-containing protein</fullName>
    </recommendedName>
</protein>
<proteinExistence type="predicted"/>
<evidence type="ECO:0008006" key="3">
    <source>
        <dbReference type="Google" id="ProtNLM"/>
    </source>
</evidence>
<dbReference type="InterPro" id="IPR012338">
    <property type="entry name" value="Beta-lactam/transpept-like"/>
</dbReference>
<gene>
    <name evidence="1" type="ORF">HK099_008184</name>
</gene>
<evidence type="ECO:0000313" key="2">
    <source>
        <dbReference type="Proteomes" id="UP001211065"/>
    </source>
</evidence>
<dbReference type="EMBL" id="JADGJW010000875">
    <property type="protein sequence ID" value="KAJ3210752.1"/>
    <property type="molecule type" value="Genomic_DNA"/>
</dbReference>
<accession>A0AAD5TW39</accession>
<name>A0AAD5TW39_9FUNG</name>
<organism evidence="1 2">
    <name type="scientific">Clydaea vesicula</name>
    <dbReference type="NCBI Taxonomy" id="447962"/>
    <lineage>
        <taxon>Eukaryota</taxon>
        <taxon>Fungi</taxon>
        <taxon>Fungi incertae sedis</taxon>
        <taxon>Chytridiomycota</taxon>
        <taxon>Chytridiomycota incertae sedis</taxon>
        <taxon>Chytridiomycetes</taxon>
        <taxon>Lobulomycetales</taxon>
        <taxon>Lobulomycetaceae</taxon>
        <taxon>Clydaea</taxon>
    </lineage>
</organism>
<comment type="caution">
    <text evidence="1">The sequence shown here is derived from an EMBL/GenBank/DDBJ whole genome shotgun (WGS) entry which is preliminary data.</text>
</comment>